<feature type="compositionally biased region" description="Low complexity" evidence="1">
    <location>
        <begin position="48"/>
        <end position="62"/>
    </location>
</feature>
<dbReference type="Proteomes" id="UP001186944">
    <property type="component" value="Unassembled WGS sequence"/>
</dbReference>
<dbReference type="AlphaFoldDB" id="A0AA88YBV8"/>
<reference evidence="2" key="1">
    <citation type="submission" date="2019-08" db="EMBL/GenBank/DDBJ databases">
        <title>The improved chromosome-level genome for the pearl oyster Pinctada fucata martensii using PacBio sequencing and Hi-C.</title>
        <authorList>
            <person name="Zheng Z."/>
        </authorList>
    </citation>
    <scope>NUCLEOTIDE SEQUENCE</scope>
    <source>
        <strain evidence="2">ZZ-2019</strain>
        <tissue evidence="2">Adductor muscle</tissue>
    </source>
</reference>
<feature type="compositionally biased region" description="Polar residues" evidence="1">
    <location>
        <begin position="122"/>
        <end position="132"/>
    </location>
</feature>
<feature type="compositionally biased region" description="Basic and acidic residues" evidence="1">
    <location>
        <begin position="101"/>
        <end position="115"/>
    </location>
</feature>
<feature type="region of interest" description="Disordered" evidence="1">
    <location>
        <begin position="170"/>
        <end position="199"/>
    </location>
</feature>
<accession>A0AA88YBV8</accession>
<protein>
    <submittedName>
        <fullName evidence="2">Uncharacterized protein</fullName>
    </submittedName>
</protein>
<evidence type="ECO:0000313" key="2">
    <source>
        <dbReference type="EMBL" id="KAK3101993.1"/>
    </source>
</evidence>
<feature type="compositionally biased region" description="Basic and acidic residues" evidence="1">
    <location>
        <begin position="190"/>
        <end position="199"/>
    </location>
</feature>
<name>A0AA88YBV8_PINIB</name>
<feature type="compositionally biased region" description="Basic residues" evidence="1">
    <location>
        <begin position="85"/>
        <end position="95"/>
    </location>
</feature>
<feature type="region of interest" description="Disordered" evidence="1">
    <location>
        <begin position="43"/>
        <end position="157"/>
    </location>
</feature>
<organism evidence="2 3">
    <name type="scientific">Pinctada imbricata</name>
    <name type="common">Atlantic pearl-oyster</name>
    <name type="synonym">Pinctada martensii</name>
    <dbReference type="NCBI Taxonomy" id="66713"/>
    <lineage>
        <taxon>Eukaryota</taxon>
        <taxon>Metazoa</taxon>
        <taxon>Spiralia</taxon>
        <taxon>Lophotrochozoa</taxon>
        <taxon>Mollusca</taxon>
        <taxon>Bivalvia</taxon>
        <taxon>Autobranchia</taxon>
        <taxon>Pteriomorphia</taxon>
        <taxon>Pterioida</taxon>
        <taxon>Pterioidea</taxon>
        <taxon>Pteriidae</taxon>
        <taxon>Pinctada</taxon>
    </lineage>
</organism>
<dbReference type="EMBL" id="VSWD01000005">
    <property type="protein sequence ID" value="KAK3101993.1"/>
    <property type="molecule type" value="Genomic_DNA"/>
</dbReference>
<keyword evidence="3" id="KW-1185">Reference proteome</keyword>
<sequence length="234" mass="26733">MYGNFLRQSTKKLQDDLRQTMRTYSTEKQQLLRHLASLRHEMDELRLSNTTSPTSTLTDRSSYGSESGHHSKARRYYMAPNIAAHKLKKKKKKDNGHKTSPKAEVKEDRKPKEGILKLPSIQEGSTNTSGNRRSSEWDSGEHISLTNLPPIDPPPGIAAAQALLQDSYKMPNIEDPDRTDINIDSTKPSGFKDREKKKVQFSENDQINVITPNHNVKFESPDQNSTWCFKKLRK</sequence>
<proteinExistence type="predicted"/>
<evidence type="ECO:0000256" key="1">
    <source>
        <dbReference type="SAM" id="MobiDB-lite"/>
    </source>
</evidence>
<comment type="caution">
    <text evidence="2">The sequence shown here is derived from an EMBL/GenBank/DDBJ whole genome shotgun (WGS) entry which is preliminary data.</text>
</comment>
<evidence type="ECO:0000313" key="3">
    <source>
        <dbReference type="Proteomes" id="UP001186944"/>
    </source>
</evidence>
<gene>
    <name evidence="2" type="ORF">FSP39_007970</name>
</gene>